<proteinExistence type="predicted"/>
<evidence type="ECO:0000313" key="1">
    <source>
        <dbReference type="EMBL" id="AOZ61039.1"/>
    </source>
</evidence>
<reference evidence="1" key="1">
    <citation type="journal article" date="2016" name="Int. J. Antimicrob. Agents">
        <title>Identification of a novel IMI carbapenemase variant (IMI-9) in Enterobacter cloacae complex.</title>
        <authorList>
            <person name="Di Luca M.C."/>
            <person name="Skaare D."/>
            <person name="Aasnaes B."/>
            <person name="Sundsfjord A."/>
            <person name="Samuelsen O."/>
        </authorList>
    </citation>
    <scope>NUCLEOTIDE SEQUENCE</scope>
    <source>
        <strain evidence="1">50588862</strain>
    </source>
</reference>
<name>A0A1I9S397_ENTCL</name>
<protein>
    <submittedName>
        <fullName evidence="1">Uncharacterized protein</fullName>
    </submittedName>
</protein>
<sequence>MHQDIWRGTAGELRLPRRLPGLGLMENTTFFKTHDSEA</sequence>
<organism evidence="1">
    <name type="scientific">Enterobacter cloacae</name>
    <dbReference type="NCBI Taxonomy" id="550"/>
    <lineage>
        <taxon>Bacteria</taxon>
        <taxon>Pseudomonadati</taxon>
        <taxon>Pseudomonadota</taxon>
        <taxon>Gammaproteobacteria</taxon>
        <taxon>Enterobacterales</taxon>
        <taxon>Enterobacteriaceae</taxon>
        <taxon>Enterobacter</taxon>
        <taxon>Enterobacter cloacae complex</taxon>
    </lineage>
</organism>
<dbReference type="EMBL" id="KX118285">
    <property type="protein sequence ID" value="AOZ61039.1"/>
    <property type="molecule type" value="Genomic_DNA"/>
</dbReference>
<accession>A0A1I9S397</accession>
<dbReference type="AlphaFoldDB" id="A0A1I9S397"/>